<dbReference type="HOGENOM" id="CLU_013142_0_0_1"/>
<accession>V9FDC8</accession>
<evidence type="ECO:0000313" key="2">
    <source>
        <dbReference type="Proteomes" id="UP000018721"/>
    </source>
</evidence>
<dbReference type="AlphaFoldDB" id="V9FDC8"/>
<evidence type="ECO:0000313" key="1">
    <source>
        <dbReference type="EMBL" id="ETI48397.1"/>
    </source>
</evidence>
<gene>
    <name evidence="1" type="ORF">F443_07571</name>
</gene>
<keyword evidence="2" id="KW-1185">Reference proteome</keyword>
<dbReference type="eggNOG" id="ENOG502RRXJ">
    <property type="taxonomic scope" value="Eukaryota"/>
</dbReference>
<dbReference type="Proteomes" id="UP000018721">
    <property type="component" value="Unassembled WGS sequence"/>
</dbReference>
<organism evidence="1 2">
    <name type="scientific">Phytophthora nicotianae P1569</name>
    <dbReference type="NCBI Taxonomy" id="1317065"/>
    <lineage>
        <taxon>Eukaryota</taxon>
        <taxon>Sar</taxon>
        <taxon>Stramenopiles</taxon>
        <taxon>Oomycota</taxon>
        <taxon>Peronosporomycetes</taxon>
        <taxon>Peronosporales</taxon>
        <taxon>Peronosporaceae</taxon>
        <taxon>Phytophthora</taxon>
    </lineage>
</organism>
<protein>
    <submittedName>
        <fullName evidence="1">Uncharacterized protein</fullName>
    </submittedName>
</protein>
<name>V9FDC8_PHYNI</name>
<comment type="caution">
    <text evidence="1">The sequence shown here is derived from an EMBL/GenBank/DDBJ whole genome shotgun (WGS) entry which is preliminary data.</text>
</comment>
<dbReference type="OrthoDB" id="129194at2759"/>
<reference evidence="1 2" key="1">
    <citation type="submission" date="2013-11" db="EMBL/GenBank/DDBJ databases">
        <title>The Genome Sequence of Phytophthora parasitica P1569.</title>
        <authorList>
            <consortium name="The Broad Institute Genomics Platform"/>
            <person name="Russ C."/>
            <person name="Tyler B."/>
            <person name="Panabieres F."/>
            <person name="Shan W."/>
            <person name="Tripathy S."/>
            <person name="Grunwald N."/>
            <person name="Machado M."/>
            <person name="Johnson C.S."/>
            <person name="Arredondo F."/>
            <person name="Hong C."/>
            <person name="Coffey M."/>
            <person name="Young S.K."/>
            <person name="Zeng Q."/>
            <person name="Gargeya S."/>
            <person name="Fitzgerald M."/>
            <person name="Abouelleil A."/>
            <person name="Alvarado L."/>
            <person name="Chapman S.B."/>
            <person name="Gainer-Dewar J."/>
            <person name="Goldberg J."/>
            <person name="Griggs A."/>
            <person name="Gujja S."/>
            <person name="Hansen M."/>
            <person name="Howarth C."/>
            <person name="Imamovic A."/>
            <person name="Ireland A."/>
            <person name="Larimer J."/>
            <person name="McCowan C."/>
            <person name="Murphy C."/>
            <person name="Pearson M."/>
            <person name="Poon T.W."/>
            <person name="Priest M."/>
            <person name="Roberts A."/>
            <person name="Saif S."/>
            <person name="Shea T."/>
            <person name="Sykes S."/>
            <person name="Wortman J."/>
            <person name="Nusbaum C."/>
            <person name="Birren B."/>
        </authorList>
    </citation>
    <scope>NUCLEOTIDE SEQUENCE [LARGE SCALE GENOMIC DNA]</scope>
    <source>
        <strain evidence="1 2">P1569</strain>
    </source>
</reference>
<sequence>MHPASFMHLCEDLSPLNKIQRAEKEVKEEWDKYERSREKREVQPCSLRCTFVLEPMIASFNDIKITPDLAETMQTLTRDNTWFSHVSLWFRLSRELEANEHRSHKVVGQLMSSVFGDTRRGYELANSRYIREIDDTLPLQLGTVNLECDTSMTATNFEAMCSAMVVNQSTKKLSMLLEMDPEEPATSQLWWKWLAYALFSKRARACSALESLALVRVGSMSVADVEAFASILASDHPEEVLFGCSRGILNDRDATIKAGALIHNKLNNRGQPPRGSHTLSFQTPIISARIFGDDGSSEWVNVLVPGYGRCYVQRTDLTRHDTFAVSCHGVTDLKIEFERDADSISDGLPNLLAAIGSSLKSLTIDISGIDMDVNAIVRNCPDLEELSLGGGDMMDVRFNFSVYHAKNLPIPDLTLDWDDIVALANTLVIADSPVAKCVRRLRVHLIDQWAAWGVIVADRNNRPAFQAGLRALLDMLAVNKYLEYLDVVVPFGHFIYLEDFRRHHMEPINRSHTLSMDTKIAFLSAITRRSKLPEQKIQKRISTRSAHATRPLSELNQNVISAIFAFAAPRVLRQVYIRDPPQDRWEEPEVVPI</sequence>
<dbReference type="EMBL" id="ANIZ01001288">
    <property type="protein sequence ID" value="ETI48397.1"/>
    <property type="molecule type" value="Genomic_DNA"/>
</dbReference>
<proteinExistence type="predicted"/>